<sequence>MADNRLKILSAFYLAVDTYLYTRPAPSFSGLSLTTQQHSPFFNYVCCVVHYKIKSVLIIFGCMILLNLIQLRRFNMKNLIDKVKTTAWSRADALKVRSDDPTTTQPLVGIDFPVMSDEVFIWDTMPLKKYDGNIVSVNGWSVIFTLTAERQPEVYTDADGNYDIDSDWVNRHSRARICFWYSKDSKNWIYGGRVMPDGVSPTTREWAGTPVLLNEQGDIELYYTCVTPGATIVKVKGEIAADGNGVTLSGFREVIELFSADGFIYQTEEQNEYWGFRDPSPFIDPKDGNLYMVFEGNVAGDRGTHVITSEDMGEVPPGYENVGGARYQTGCIGFAVAKDAEGNDWQLLPPLITAVGVNDQTERPHFVFKDGKYYLFTISHKFTYGDGVTGPDGVYGFVSDSLFGPYEPLNGSGLVLGNPSSQPYQTYSHCVMPNGLVTSFIDTIPQSNGDYNGSYRVGGTEAPTVQIKIKGNQTFMVKEFDYGYIPPMENVIVK</sequence>
<evidence type="ECO:0000313" key="10">
    <source>
        <dbReference type="Proteomes" id="UP000028602"/>
    </source>
</evidence>
<dbReference type="Proteomes" id="UP000028602">
    <property type="component" value="Unassembled WGS sequence"/>
</dbReference>
<gene>
    <name evidence="9" type="ORF">GTPT_0061</name>
</gene>
<dbReference type="CDD" id="cd08997">
    <property type="entry name" value="GH68"/>
    <property type="match status" value="1"/>
</dbReference>
<comment type="similarity">
    <text evidence="1 7">Belongs to the glycosyl hydrolase 68 family.</text>
</comment>
<feature type="binding site" evidence="4">
    <location>
        <position position="207"/>
    </location>
    <ligand>
        <name>substrate</name>
    </ligand>
</feature>
<dbReference type="GO" id="GO:0009758">
    <property type="term" value="P:carbohydrate utilization"/>
    <property type="evidence" value="ECO:0007669"/>
    <property type="project" value="InterPro"/>
</dbReference>
<feature type="binding site" evidence="4">
    <location>
        <begin position="360"/>
        <end position="362"/>
    </location>
    <ligand>
        <name>substrate</name>
    </ligand>
</feature>
<keyword evidence="10" id="KW-1185">Reference proteome</keyword>
<dbReference type="SUPFAM" id="SSF75005">
    <property type="entry name" value="Arabinanase/levansucrase/invertase"/>
    <property type="match status" value="1"/>
</dbReference>
<dbReference type="GO" id="GO:0050053">
    <property type="term" value="F:levansucrase activity"/>
    <property type="evidence" value="ECO:0007669"/>
    <property type="project" value="UniProtKB-EC"/>
</dbReference>
<dbReference type="EC" id="2.4.1.10" evidence="3"/>
<evidence type="ECO:0000256" key="2">
    <source>
        <dbReference type="ARBA" id="ARBA00044462"/>
    </source>
</evidence>
<protein>
    <recommendedName>
        <fullName evidence="3">levansucrase</fullName>
        <ecNumber evidence="3">2.4.1.10</ecNumber>
    </recommendedName>
</protein>
<feature type="transmembrane region" description="Helical" evidence="8">
    <location>
        <begin position="41"/>
        <end position="69"/>
    </location>
</feature>
<keyword evidence="9" id="KW-0808">Transferase</keyword>
<evidence type="ECO:0000256" key="1">
    <source>
        <dbReference type="ARBA" id="ARBA00006775"/>
    </source>
</evidence>
<evidence type="ECO:0000256" key="6">
    <source>
        <dbReference type="PIRSR" id="PIRSR603469-4"/>
    </source>
</evidence>
<feature type="binding site" evidence="5">
    <location>
        <position position="359"/>
    </location>
    <ligand>
        <name>Ca(2+)</name>
        <dbReference type="ChEBI" id="CHEBI:29108"/>
        <label>1</label>
    </ligand>
</feature>
<proteinExistence type="inferred from homology"/>
<reference evidence="9 10" key="1">
    <citation type="submission" date="2014-05" db="EMBL/GenBank/DDBJ databases">
        <title>ATOL: Assembling a taxonomically balanced genome-scale reconstruction of the evolutionary history of the Enterobacteriaceae.</title>
        <authorList>
            <person name="Plunkett G.III."/>
            <person name="Neeno-Eckwall E.C."/>
            <person name="Glasner J.D."/>
            <person name="Perna N.T."/>
        </authorList>
    </citation>
    <scope>NUCLEOTIDE SEQUENCE [LARGE SCALE GENOMIC DNA]</scope>
    <source>
        <strain evidence="9 10">ATCC 33301</strain>
    </source>
</reference>
<evidence type="ECO:0000256" key="8">
    <source>
        <dbReference type="SAM" id="Phobius"/>
    </source>
</evidence>
<keyword evidence="9" id="KW-0328">Glycosyltransferase</keyword>
<dbReference type="InterPro" id="IPR003469">
    <property type="entry name" value="Glyco_hydro_68"/>
</dbReference>
<keyword evidence="8" id="KW-0472">Membrane</keyword>
<dbReference type="GO" id="GO:0046872">
    <property type="term" value="F:metal ion binding"/>
    <property type="evidence" value="ECO:0007669"/>
    <property type="project" value="UniProtKB-KW"/>
</dbReference>
<accession>A0A085JPU2</accession>
<keyword evidence="8" id="KW-0812">Transmembrane</keyword>
<comment type="caution">
    <text evidence="9">The sequence shown here is derived from an EMBL/GenBank/DDBJ whole genome shotgun (WGS) entry which is preliminary data.</text>
</comment>
<organism evidence="9 10">
    <name type="scientific">Tatumella ptyseos ATCC 33301</name>
    <dbReference type="NCBI Taxonomy" id="1005995"/>
    <lineage>
        <taxon>Bacteria</taxon>
        <taxon>Pseudomonadati</taxon>
        <taxon>Pseudomonadota</taxon>
        <taxon>Gammaproteobacteria</taxon>
        <taxon>Enterobacterales</taxon>
        <taxon>Erwiniaceae</taxon>
        <taxon>Tatumella</taxon>
    </lineage>
</organism>
<comment type="catalytic activity">
    <reaction evidence="2">
        <text>[6)-beta-D-fructofuranosyl-(2-&gt;](n) alpha-D-glucopyranoside + sucrose = [6)-beta-D-fructofuranosyl-(2-&gt;](n+1) alpha-D-glucopyranoside + D-glucose</text>
        <dbReference type="Rhea" id="RHEA:13653"/>
        <dbReference type="Rhea" id="RHEA-COMP:13093"/>
        <dbReference type="Rhea" id="RHEA-COMP:13094"/>
        <dbReference type="ChEBI" id="CHEBI:4167"/>
        <dbReference type="ChEBI" id="CHEBI:17992"/>
        <dbReference type="ChEBI" id="CHEBI:134464"/>
        <dbReference type="EC" id="2.4.1.10"/>
    </reaction>
</comment>
<evidence type="ECO:0000256" key="5">
    <source>
        <dbReference type="PIRSR" id="PIRSR603469-3"/>
    </source>
</evidence>
<evidence type="ECO:0000313" key="9">
    <source>
        <dbReference type="EMBL" id="KFD22488.1"/>
    </source>
</evidence>
<dbReference type="EMBL" id="JMPR01000004">
    <property type="protein sequence ID" value="KFD22488.1"/>
    <property type="molecule type" value="Genomic_DNA"/>
</dbReference>
<evidence type="ECO:0000256" key="7">
    <source>
        <dbReference type="RuleBase" id="RU361220"/>
    </source>
</evidence>
<keyword evidence="5" id="KW-0106">Calcium</keyword>
<feature type="binding site" evidence="4">
    <location>
        <begin position="277"/>
        <end position="278"/>
    </location>
    <ligand>
        <name>substrate</name>
    </ligand>
</feature>
<dbReference type="Gene3D" id="2.115.10.20">
    <property type="entry name" value="Glycosyl hydrolase domain, family 43"/>
    <property type="match status" value="1"/>
</dbReference>
<dbReference type="AlphaFoldDB" id="A0A085JPU2"/>
<dbReference type="Pfam" id="PF02435">
    <property type="entry name" value="Glyco_hydro_68"/>
    <property type="match status" value="1"/>
</dbReference>
<evidence type="ECO:0000256" key="4">
    <source>
        <dbReference type="PIRSR" id="PIRSR603469-2"/>
    </source>
</evidence>
<name>A0A085JPU2_9GAMM</name>
<dbReference type="InterPro" id="IPR023296">
    <property type="entry name" value="Glyco_hydro_beta-prop_sf"/>
</dbReference>
<evidence type="ECO:0000256" key="3">
    <source>
        <dbReference type="ARBA" id="ARBA00044516"/>
    </source>
</evidence>
<dbReference type="eggNOG" id="COG1621">
    <property type="taxonomic scope" value="Bacteria"/>
</dbReference>
<keyword evidence="5" id="KW-0479">Metal-binding</keyword>
<comment type="cofactor">
    <cofactor evidence="5">
        <name>Ca(2+)</name>
        <dbReference type="ChEBI" id="CHEBI:29108"/>
    </cofactor>
</comment>
<feature type="site" description="Transition state stabilizer" evidence="6">
    <location>
        <position position="278"/>
    </location>
</feature>
<keyword evidence="8" id="KW-1133">Transmembrane helix</keyword>